<dbReference type="RefSeq" id="WP_067773606.1">
    <property type="nucleotide sequence ID" value="NZ_JACVVN010000001.1"/>
</dbReference>
<organism evidence="2 3">
    <name type="scientific">Akkermansia glycaniphila</name>
    <dbReference type="NCBI Taxonomy" id="1679444"/>
    <lineage>
        <taxon>Bacteria</taxon>
        <taxon>Pseudomonadati</taxon>
        <taxon>Verrucomicrobiota</taxon>
        <taxon>Verrucomicrobiia</taxon>
        <taxon>Verrucomicrobiales</taxon>
        <taxon>Akkermansiaceae</taxon>
        <taxon>Akkermansia</taxon>
    </lineage>
</organism>
<name>A0A1H6KUQ9_9BACT</name>
<dbReference type="Proteomes" id="UP000176204">
    <property type="component" value="Chromosome I"/>
</dbReference>
<dbReference type="InterPro" id="IPR036767">
    <property type="entry name" value="ApaG_sf"/>
</dbReference>
<proteinExistence type="predicted"/>
<dbReference type="PANTHER" id="PTHR47191:SF2">
    <property type="entry name" value="OS05G0170800 PROTEIN"/>
    <property type="match status" value="1"/>
</dbReference>
<accession>A0A1H6KUQ9</accession>
<dbReference type="EMBL" id="LT629973">
    <property type="protein sequence ID" value="SEH79644.1"/>
    <property type="molecule type" value="Genomic_DNA"/>
</dbReference>
<feature type="domain" description="ApaG" evidence="1">
    <location>
        <begin position="11"/>
        <end position="132"/>
    </location>
</feature>
<keyword evidence="3" id="KW-1185">Reference proteome</keyword>
<evidence type="ECO:0000313" key="3">
    <source>
        <dbReference type="Proteomes" id="UP000176204"/>
    </source>
</evidence>
<dbReference type="OrthoDB" id="9795226at2"/>
<dbReference type="SUPFAM" id="SSF110069">
    <property type="entry name" value="ApaG-like"/>
    <property type="match status" value="1"/>
</dbReference>
<dbReference type="PROSITE" id="PS51087">
    <property type="entry name" value="APAG"/>
    <property type="match status" value="1"/>
</dbReference>
<evidence type="ECO:0000259" key="1">
    <source>
        <dbReference type="PROSITE" id="PS51087"/>
    </source>
</evidence>
<reference evidence="3" key="1">
    <citation type="submission" date="2016-09" db="EMBL/GenBank/DDBJ databases">
        <authorList>
            <person name="Koehorst J."/>
        </authorList>
    </citation>
    <scope>NUCLEOTIDE SEQUENCE [LARGE SCALE GENOMIC DNA]</scope>
</reference>
<dbReference type="InterPro" id="IPR007474">
    <property type="entry name" value="ApaG_domain"/>
</dbReference>
<dbReference type="AlphaFoldDB" id="A0A1H6KUQ9"/>
<sequence length="132" mass="14989">MDNIKSQPIPTEDYLDIQLTMAGIRLPDTSGGNYQIAFRILLSNTSERSVRLLGRKWILRDQSGQTRLIEADGIFNQHPLLQPGDVFAYTGRQTFTELPTRMEVMFFGLNQAGFPFISPSFIFPKKTYQAGK</sequence>
<dbReference type="STRING" id="1679444.PYTT_0813"/>
<gene>
    <name evidence="2" type="ORF">PYTT_0813</name>
</gene>
<dbReference type="KEGG" id="agl:PYTT_0813"/>
<dbReference type="Pfam" id="PF04379">
    <property type="entry name" value="DUF525"/>
    <property type="match status" value="1"/>
</dbReference>
<evidence type="ECO:0000313" key="2">
    <source>
        <dbReference type="EMBL" id="SEH79644.1"/>
    </source>
</evidence>
<dbReference type="Gene3D" id="2.60.40.1470">
    <property type="entry name" value="ApaG domain"/>
    <property type="match status" value="1"/>
</dbReference>
<dbReference type="InterPro" id="IPR050718">
    <property type="entry name" value="ApaG-like"/>
</dbReference>
<dbReference type="PANTHER" id="PTHR47191">
    <property type="entry name" value="OS05G0170800 PROTEIN"/>
    <property type="match status" value="1"/>
</dbReference>
<protein>
    <submittedName>
        <fullName evidence="2">Apag domain</fullName>
    </submittedName>
</protein>